<feature type="non-terminal residue" evidence="2">
    <location>
        <position position="1"/>
    </location>
</feature>
<reference evidence="2" key="2">
    <citation type="journal article" date="2014" name="ISME J.">
        <title>Microbial stratification in low pH oxic and suboxic macroscopic growths along an acid mine drainage.</title>
        <authorList>
            <person name="Mendez-Garcia C."/>
            <person name="Mesa V."/>
            <person name="Sprenger R.R."/>
            <person name="Richter M."/>
            <person name="Diez M.S."/>
            <person name="Solano J."/>
            <person name="Bargiela R."/>
            <person name="Golyshina O.V."/>
            <person name="Manteca A."/>
            <person name="Ramos J.L."/>
            <person name="Gallego J.R."/>
            <person name="Llorente I."/>
            <person name="Martins Dos Santos V.A."/>
            <person name="Jensen O.N."/>
            <person name="Pelaez A.I."/>
            <person name="Sanchez J."/>
            <person name="Ferrer M."/>
        </authorList>
    </citation>
    <scope>NUCLEOTIDE SEQUENCE</scope>
</reference>
<reference evidence="2" key="1">
    <citation type="submission" date="2013-08" db="EMBL/GenBank/DDBJ databases">
        <authorList>
            <person name="Mendez C."/>
            <person name="Richter M."/>
            <person name="Ferrer M."/>
            <person name="Sanchez J."/>
        </authorList>
    </citation>
    <scope>NUCLEOTIDE SEQUENCE</scope>
</reference>
<gene>
    <name evidence="2" type="ORF">B1A_20160</name>
</gene>
<dbReference type="InterPro" id="IPR000160">
    <property type="entry name" value="GGDEF_dom"/>
</dbReference>
<keyword evidence="2" id="KW-0808">Transferase</keyword>
<evidence type="ECO:0000259" key="1">
    <source>
        <dbReference type="PROSITE" id="PS50887"/>
    </source>
</evidence>
<proteinExistence type="predicted"/>
<accession>T0Y737</accession>
<keyword evidence="2" id="KW-0418">Kinase</keyword>
<sequence>RLGASIGAALFPLHGMTTNELLLAADRAMYQAKRSGKGKTCLAEVVRELA</sequence>
<organism evidence="2">
    <name type="scientific">mine drainage metagenome</name>
    <dbReference type="NCBI Taxonomy" id="410659"/>
    <lineage>
        <taxon>unclassified sequences</taxon>
        <taxon>metagenomes</taxon>
        <taxon>ecological metagenomes</taxon>
    </lineage>
</organism>
<protein>
    <submittedName>
        <fullName evidence="2">Sensory protein with histidine kinase domain protein</fullName>
    </submittedName>
</protein>
<dbReference type="SUPFAM" id="SSF55073">
    <property type="entry name" value="Nucleotide cyclase"/>
    <property type="match status" value="1"/>
</dbReference>
<dbReference type="InterPro" id="IPR029787">
    <property type="entry name" value="Nucleotide_cyclase"/>
</dbReference>
<dbReference type="PROSITE" id="PS50887">
    <property type="entry name" value="GGDEF"/>
    <property type="match status" value="1"/>
</dbReference>
<dbReference type="GO" id="GO:0016301">
    <property type="term" value="F:kinase activity"/>
    <property type="evidence" value="ECO:0007669"/>
    <property type="project" value="UniProtKB-KW"/>
</dbReference>
<feature type="domain" description="GGDEF" evidence="1">
    <location>
        <begin position="1"/>
        <end position="45"/>
    </location>
</feature>
<dbReference type="InterPro" id="IPR043128">
    <property type="entry name" value="Rev_trsase/Diguanyl_cyclase"/>
</dbReference>
<comment type="caution">
    <text evidence="2">The sequence shown here is derived from an EMBL/GenBank/DDBJ whole genome shotgun (WGS) entry which is preliminary data.</text>
</comment>
<name>T0Y737_9ZZZZ</name>
<evidence type="ECO:0000313" key="2">
    <source>
        <dbReference type="EMBL" id="EQD30941.1"/>
    </source>
</evidence>
<dbReference type="EMBL" id="AUZX01014870">
    <property type="protein sequence ID" value="EQD30941.1"/>
    <property type="molecule type" value="Genomic_DNA"/>
</dbReference>
<dbReference type="AlphaFoldDB" id="T0Y737"/>
<dbReference type="Gene3D" id="3.30.70.270">
    <property type="match status" value="1"/>
</dbReference>
<dbReference type="Pfam" id="PF00990">
    <property type="entry name" value="GGDEF"/>
    <property type="match status" value="1"/>
</dbReference>